<evidence type="ECO:0000256" key="4">
    <source>
        <dbReference type="SAM" id="MobiDB-lite"/>
    </source>
</evidence>
<evidence type="ECO:0000256" key="2">
    <source>
        <dbReference type="ARBA" id="ARBA00022737"/>
    </source>
</evidence>
<sequence>MWRKAVSSIPYRTFSLSSTAEIPTLYSFLQPSIFALKPNEQAKQPHDSENSQTNTLTEDQRNTLETTLEKSLVTQNTDEAWKSFKALATCCSFPNKPLTNSLISHLSSLKDAQNLKRAFASVVFVIEKDPKLLSFESVTSLLSSMNSANTAAPAFALVKCMFKNRYFVPFSFWGNTLVDISRKSGSLVAFFRVFEECCRIAVDEKLNYLKPDLAACNAALECCCYELESVLDAEKVVATMSILGVRPDESSFGFLSYLFALKGLEKKIYELENLMVQFGFSNKQVLYNSLIGGYVQSGKIDLVSATILRSLREGNGKYLNFNDEIYCQVVKGYIQNGVMKSLASLIIEAQKLESPGLEFDKSIGYGIISACINLGLSDKAHSILDEMNAMGGSVGLGVYVPILKAYSKELRTAEATQLVMDISTSGLQLDAGMYDMLIEASMTSQDFPSAFTLFRDMRDARIHDLKGSYLTIMTGLMENQRPELMAAFLDEVVEDPRIEIKTHDWNSIIHAFCKAGRLEDARRTFRRMTFLQFEPNDQTYLSLINGYVTAEKYFSVLMLWNEIKWKISGDKGKGIKFDHNLVDAFLYALVKGGFFDAVMQVVEKSQEMKIFVDKWRYKQAFMEKHKKLKVSKLRRRSFRKMEALIAFKNWAGLNA</sequence>
<comment type="caution">
    <text evidence="6">The sequence shown here is derived from an EMBL/GenBank/DDBJ whole genome shotgun (WGS) entry which is preliminary data.</text>
</comment>
<evidence type="ECO:0000313" key="7">
    <source>
        <dbReference type="Proteomes" id="UP001165190"/>
    </source>
</evidence>
<name>A0A9W7J1B5_HIBTR</name>
<dbReference type="PROSITE" id="PS51375">
    <property type="entry name" value="PPR"/>
    <property type="match status" value="1"/>
</dbReference>
<dbReference type="Pfam" id="PF13041">
    <property type="entry name" value="PPR_2"/>
    <property type="match status" value="1"/>
</dbReference>
<dbReference type="InterPro" id="IPR002885">
    <property type="entry name" value="PPR_rpt"/>
</dbReference>
<dbReference type="EMBL" id="BSYR01000040">
    <property type="protein sequence ID" value="GMJ04618.1"/>
    <property type="molecule type" value="Genomic_DNA"/>
</dbReference>
<dbReference type="Proteomes" id="UP001165190">
    <property type="component" value="Unassembled WGS sequence"/>
</dbReference>
<dbReference type="InterPro" id="IPR057440">
    <property type="entry name" value="At1g68980-like_TPR"/>
</dbReference>
<organism evidence="6 7">
    <name type="scientific">Hibiscus trionum</name>
    <name type="common">Flower of an hour</name>
    <dbReference type="NCBI Taxonomy" id="183268"/>
    <lineage>
        <taxon>Eukaryota</taxon>
        <taxon>Viridiplantae</taxon>
        <taxon>Streptophyta</taxon>
        <taxon>Embryophyta</taxon>
        <taxon>Tracheophyta</taxon>
        <taxon>Spermatophyta</taxon>
        <taxon>Magnoliopsida</taxon>
        <taxon>eudicotyledons</taxon>
        <taxon>Gunneridae</taxon>
        <taxon>Pentapetalae</taxon>
        <taxon>rosids</taxon>
        <taxon>malvids</taxon>
        <taxon>Malvales</taxon>
        <taxon>Malvaceae</taxon>
        <taxon>Malvoideae</taxon>
        <taxon>Hibiscus</taxon>
    </lineage>
</organism>
<dbReference type="PANTHER" id="PTHR46598:SF2">
    <property type="entry name" value="OS01G0788900 PROTEIN"/>
    <property type="match status" value="1"/>
</dbReference>
<accession>A0A9W7J1B5</accession>
<dbReference type="OrthoDB" id="651467at2759"/>
<keyword evidence="2" id="KW-0677">Repeat</keyword>
<dbReference type="Pfam" id="PF25245">
    <property type="entry name" value="TPR_At1g68980"/>
    <property type="match status" value="1"/>
</dbReference>
<evidence type="ECO:0000259" key="5">
    <source>
        <dbReference type="Pfam" id="PF25245"/>
    </source>
</evidence>
<dbReference type="NCBIfam" id="TIGR00756">
    <property type="entry name" value="PPR"/>
    <property type="match status" value="1"/>
</dbReference>
<proteinExistence type="inferred from homology"/>
<comment type="similarity">
    <text evidence="1">Belongs to the PPR family. P subfamily.</text>
</comment>
<protein>
    <recommendedName>
        <fullName evidence="5">At1g68980-like TPR repeats domain-containing protein</fullName>
    </recommendedName>
</protein>
<feature type="repeat" description="PPR" evidence="3">
    <location>
        <begin position="501"/>
        <end position="535"/>
    </location>
</feature>
<gene>
    <name evidence="6" type="ORF">HRI_004131000</name>
</gene>
<dbReference type="InterPro" id="IPR011990">
    <property type="entry name" value="TPR-like_helical_dom_sf"/>
</dbReference>
<dbReference type="PANTHER" id="PTHR46598">
    <property type="entry name" value="BNAC05G43320D PROTEIN"/>
    <property type="match status" value="1"/>
</dbReference>
<feature type="domain" description="At1g68980-like TPR repeats" evidence="5">
    <location>
        <begin position="55"/>
        <end position="210"/>
    </location>
</feature>
<evidence type="ECO:0000256" key="1">
    <source>
        <dbReference type="ARBA" id="ARBA00007626"/>
    </source>
</evidence>
<dbReference type="Gene3D" id="1.25.40.10">
    <property type="entry name" value="Tetratricopeptide repeat domain"/>
    <property type="match status" value="3"/>
</dbReference>
<dbReference type="Pfam" id="PF01535">
    <property type="entry name" value="PPR"/>
    <property type="match status" value="2"/>
</dbReference>
<feature type="region of interest" description="Disordered" evidence="4">
    <location>
        <begin position="40"/>
        <end position="61"/>
    </location>
</feature>
<dbReference type="AlphaFoldDB" id="A0A9W7J1B5"/>
<evidence type="ECO:0000313" key="6">
    <source>
        <dbReference type="EMBL" id="GMJ04618.1"/>
    </source>
</evidence>
<reference evidence="6" key="1">
    <citation type="submission" date="2023-05" db="EMBL/GenBank/DDBJ databases">
        <title>Genome and transcriptome analyses reveal genes involved in the formation of fine ridges on petal epidermal cells in Hibiscus trionum.</title>
        <authorList>
            <person name="Koshimizu S."/>
            <person name="Masuda S."/>
            <person name="Ishii T."/>
            <person name="Shirasu K."/>
            <person name="Hoshino A."/>
            <person name="Arita M."/>
        </authorList>
    </citation>
    <scope>NUCLEOTIDE SEQUENCE</scope>
    <source>
        <strain evidence="6">Hamamatsu line</strain>
    </source>
</reference>
<keyword evidence="7" id="KW-1185">Reference proteome</keyword>
<evidence type="ECO:0000256" key="3">
    <source>
        <dbReference type="PROSITE-ProRule" id="PRU00708"/>
    </source>
</evidence>